<keyword evidence="8" id="KW-1015">Disulfide bond</keyword>
<keyword evidence="9" id="KW-0325">Glycoprotein</keyword>
<dbReference type="GO" id="GO:0006508">
    <property type="term" value="P:proteolysis"/>
    <property type="evidence" value="ECO:0007669"/>
    <property type="project" value="UniProtKB-KW"/>
</dbReference>
<keyword evidence="2" id="KW-0964">Secreted</keyword>
<feature type="domain" description="Peptidase M12B" evidence="11">
    <location>
        <begin position="1"/>
        <end position="85"/>
    </location>
</feature>
<dbReference type="GO" id="GO:0030198">
    <property type="term" value="P:extracellular matrix organization"/>
    <property type="evidence" value="ECO:0007669"/>
    <property type="project" value="TreeGrafter"/>
</dbReference>
<comment type="caution">
    <text evidence="10">Lacks conserved residue(s) required for the propagation of feature annotation.</text>
</comment>
<keyword evidence="7" id="KW-0482">Metalloprotease</keyword>
<dbReference type="PROSITE" id="PS50215">
    <property type="entry name" value="ADAM_MEPRO"/>
    <property type="match status" value="1"/>
</dbReference>
<protein>
    <recommendedName>
        <fullName evidence="11">Peptidase M12B domain-containing protein</fullName>
    </recommendedName>
</protein>
<dbReference type="Pfam" id="PF25379">
    <property type="entry name" value="Adt-1"/>
    <property type="match status" value="1"/>
</dbReference>
<dbReference type="SUPFAM" id="SSF82895">
    <property type="entry name" value="TSP-1 type 1 repeat"/>
    <property type="match status" value="1"/>
</dbReference>
<dbReference type="InterPro" id="IPR057401">
    <property type="entry name" value="Adt-1/2-like_dom"/>
</dbReference>
<evidence type="ECO:0000256" key="5">
    <source>
        <dbReference type="ARBA" id="ARBA00022801"/>
    </source>
</evidence>
<dbReference type="EMBL" id="VYZN01000065">
    <property type="protein sequence ID" value="KAE9524905.1"/>
    <property type="molecule type" value="Genomic_DNA"/>
</dbReference>
<dbReference type="SUPFAM" id="SSF55486">
    <property type="entry name" value="Metalloproteases ('zincins'), catalytic domain"/>
    <property type="match status" value="1"/>
</dbReference>
<evidence type="ECO:0000256" key="2">
    <source>
        <dbReference type="ARBA" id="ARBA00022525"/>
    </source>
</evidence>
<dbReference type="GO" id="GO:0031012">
    <property type="term" value="C:extracellular matrix"/>
    <property type="evidence" value="ECO:0007669"/>
    <property type="project" value="TreeGrafter"/>
</dbReference>
<accession>A0A6G0T3J2</accession>
<keyword evidence="6 10" id="KW-0862">Zinc</keyword>
<evidence type="ECO:0000259" key="11">
    <source>
        <dbReference type="PROSITE" id="PS50215"/>
    </source>
</evidence>
<reference evidence="12 13" key="1">
    <citation type="submission" date="2019-08" db="EMBL/GenBank/DDBJ databases">
        <title>The genome of the soybean aphid Biotype 1, its phylome, world population structure and adaptation to the North American continent.</title>
        <authorList>
            <person name="Giordano R."/>
            <person name="Donthu R.K."/>
            <person name="Hernandez A.G."/>
            <person name="Wright C.L."/>
            <person name="Zimin A.V."/>
        </authorList>
    </citation>
    <scope>NUCLEOTIDE SEQUENCE [LARGE SCALE GENOMIC DNA]</scope>
    <source>
        <tissue evidence="12">Whole aphids</tissue>
    </source>
</reference>
<dbReference type="PROSITE" id="PS50092">
    <property type="entry name" value="TSP1"/>
    <property type="match status" value="1"/>
</dbReference>
<evidence type="ECO:0000256" key="4">
    <source>
        <dbReference type="ARBA" id="ARBA00022723"/>
    </source>
</evidence>
<comment type="caution">
    <text evidence="12">The sequence shown here is derived from an EMBL/GenBank/DDBJ whole genome shotgun (WGS) entry which is preliminary data.</text>
</comment>
<feature type="binding site" evidence="10">
    <location>
        <position position="34"/>
    </location>
    <ligand>
        <name>Zn(2+)</name>
        <dbReference type="ChEBI" id="CHEBI:29105"/>
        <note>catalytic</note>
    </ligand>
</feature>
<dbReference type="Gene3D" id="3.40.390.10">
    <property type="entry name" value="Collagenase (Catalytic Domain)"/>
    <property type="match status" value="1"/>
</dbReference>
<dbReference type="InterPro" id="IPR036383">
    <property type="entry name" value="TSP1_rpt_sf"/>
</dbReference>
<dbReference type="Gene3D" id="2.20.100.10">
    <property type="entry name" value="Thrombospondin type-1 (TSP1) repeat"/>
    <property type="match status" value="1"/>
</dbReference>
<evidence type="ECO:0000256" key="7">
    <source>
        <dbReference type="ARBA" id="ARBA00023049"/>
    </source>
</evidence>
<dbReference type="PANTHER" id="PTHR13723">
    <property type="entry name" value="ADAMTS A DISINTEGRIN AND METALLOPROTEASE WITH THROMBOSPONDIN MOTIFS PROTEASE"/>
    <property type="match status" value="1"/>
</dbReference>
<dbReference type="GO" id="GO:0005576">
    <property type="term" value="C:extracellular region"/>
    <property type="evidence" value="ECO:0007669"/>
    <property type="project" value="UniProtKB-SubCell"/>
</dbReference>
<comment type="subcellular location">
    <subcellularLocation>
        <location evidence="1">Secreted</location>
    </subcellularLocation>
</comment>
<dbReference type="GO" id="GO:0046872">
    <property type="term" value="F:metal ion binding"/>
    <property type="evidence" value="ECO:0007669"/>
    <property type="project" value="UniProtKB-KW"/>
</dbReference>
<gene>
    <name evidence="12" type="ORF">AGLY_014955</name>
</gene>
<evidence type="ECO:0000256" key="8">
    <source>
        <dbReference type="ARBA" id="ARBA00023157"/>
    </source>
</evidence>
<proteinExistence type="predicted"/>
<sequence length="598" mass="66719">MCTKTSSCTVNEGRHFESVYVVAHEIGHNLGMRHDGTSSDNNCDPTSYLMSPTLGSGKITWSTCSHEYLEKFLQSSQAGCLFDDSGTSVYMDHKQHGRLPGERFDAREQCLLKYGRGSEHATSQDLSEVCRDLHCQRDRYTWTSHPALEGTLCGPNKWCRSGRCVHKGLSALQAGFAPHQSIDGGWSDWQPYSDCASSCLLGDKNDLNSGSTGIMTSLRRCNNPRPENSGKLCSGGDQKYKSCSTEQCTNAPQLTLKDFANEICLRAKEYDVELLGTGYQKISSDPKDACTVWCHKEKGGTKSRGWSFPDGTTCKINKNKESTYCIGGYCKEFVCDKSSSPDTLYIEEAKKCEVNEPPVNRLRPPSKPLPLLPAESSIVGWKWQPISVCHYSCMIPGVGLKLVEGKMCKTCEPVMSIKICRPQKEAMIHNNFQCKMGLKSVVDYATSICTKYGQKVQRLSGLGMQLSSVPEDMDRPCRLACQDQTVQHRFYIVNGEVGWFPFGTDCARGDPDRQAFCLSGKCLDFGSDNMPLSLDELTPHNNFSSNRIKRSLSTENSDYTLEQIIQSFFNINRDKKKTIIDHDTISLDFENPVEIHNT</sequence>
<keyword evidence="13" id="KW-1185">Reference proteome</keyword>
<evidence type="ECO:0000313" key="12">
    <source>
        <dbReference type="EMBL" id="KAE9524905.1"/>
    </source>
</evidence>
<dbReference type="InterPro" id="IPR050439">
    <property type="entry name" value="ADAMTS_ADAMTS-like"/>
</dbReference>
<feature type="binding site" evidence="10">
    <location>
        <position position="24"/>
    </location>
    <ligand>
        <name>Zn(2+)</name>
        <dbReference type="ChEBI" id="CHEBI:29105"/>
        <note>catalytic</note>
    </ligand>
</feature>
<dbReference type="InterPro" id="IPR001590">
    <property type="entry name" value="Peptidase_M12B"/>
</dbReference>
<dbReference type="InterPro" id="IPR024079">
    <property type="entry name" value="MetalloPept_cat_dom_sf"/>
</dbReference>
<feature type="binding site" evidence="10">
    <location>
        <position position="28"/>
    </location>
    <ligand>
        <name>Zn(2+)</name>
        <dbReference type="ChEBI" id="CHEBI:29105"/>
        <note>catalytic</note>
    </ligand>
</feature>
<dbReference type="OrthoDB" id="10035764at2759"/>
<dbReference type="InterPro" id="IPR041645">
    <property type="entry name" value="ADAMTS_CR_2"/>
</dbReference>
<feature type="active site" evidence="10">
    <location>
        <position position="25"/>
    </location>
</feature>
<evidence type="ECO:0000256" key="3">
    <source>
        <dbReference type="ARBA" id="ARBA00022670"/>
    </source>
</evidence>
<evidence type="ECO:0000256" key="1">
    <source>
        <dbReference type="ARBA" id="ARBA00004613"/>
    </source>
</evidence>
<dbReference type="Proteomes" id="UP000475862">
    <property type="component" value="Unassembled WGS sequence"/>
</dbReference>
<evidence type="ECO:0000313" key="13">
    <source>
        <dbReference type="Proteomes" id="UP000475862"/>
    </source>
</evidence>
<name>A0A6G0T3J2_APHGL</name>
<dbReference type="GO" id="GO:0004222">
    <property type="term" value="F:metalloendopeptidase activity"/>
    <property type="evidence" value="ECO:0007669"/>
    <property type="project" value="InterPro"/>
</dbReference>
<keyword evidence="5" id="KW-0378">Hydrolase</keyword>
<dbReference type="PANTHER" id="PTHR13723:SF275">
    <property type="entry name" value="STALL, ISOFORM C"/>
    <property type="match status" value="1"/>
</dbReference>
<dbReference type="Gene3D" id="3.40.1620.60">
    <property type="match status" value="1"/>
</dbReference>
<keyword evidence="3" id="KW-0645">Protease</keyword>
<organism evidence="12 13">
    <name type="scientific">Aphis glycines</name>
    <name type="common">Soybean aphid</name>
    <dbReference type="NCBI Taxonomy" id="307491"/>
    <lineage>
        <taxon>Eukaryota</taxon>
        <taxon>Metazoa</taxon>
        <taxon>Ecdysozoa</taxon>
        <taxon>Arthropoda</taxon>
        <taxon>Hexapoda</taxon>
        <taxon>Insecta</taxon>
        <taxon>Pterygota</taxon>
        <taxon>Neoptera</taxon>
        <taxon>Paraneoptera</taxon>
        <taxon>Hemiptera</taxon>
        <taxon>Sternorrhyncha</taxon>
        <taxon>Aphidomorpha</taxon>
        <taxon>Aphidoidea</taxon>
        <taxon>Aphididae</taxon>
        <taxon>Aphidini</taxon>
        <taxon>Aphis</taxon>
        <taxon>Aphis</taxon>
    </lineage>
</organism>
<dbReference type="Pfam" id="PF17771">
    <property type="entry name" value="ADAMTS_CR_2"/>
    <property type="match status" value="1"/>
</dbReference>
<evidence type="ECO:0000256" key="10">
    <source>
        <dbReference type="PROSITE-ProRule" id="PRU00276"/>
    </source>
</evidence>
<evidence type="ECO:0000256" key="6">
    <source>
        <dbReference type="ARBA" id="ARBA00022833"/>
    </source>
</evidence>
<keyword evidence="4 10" id="KW-0479">Metal-binding</keyword>
<dbReference type="InterPro" id="IPR000884">
    <property type="entry name" value="TSP1_rpt"/>
</dbReference>
<evidence type="ECO:0000256" key="9">
    <source>
        <dbReference type="ARBA" id="ARBA00023180"/>
    </source>
</evidence>
<dbReference type="AlphaFoldDB" id="A0A6G0T3J2"/>
<dbReference type="Pfam" id="PF01421">
    <property type="entry name" value="Reprolysin"/>
    <property type="match status" value="1"/>
</dbReference>